<keyword evidence="7" id="KW-1185">Reference proteome</keyword>
<evidence type="ECO:0000313" key="6">
    <source>
        <dbReference type="EMBL" id="KAK9123685.1"/>
    </source>
</evidence>
<proteinExistence type="predicted"/>
<dbReference type="AlphaFoldDB" id="A0AAP0NZQ8"/>
<dbReference type="InterPro" id="IPR047149">
    <property type="entry name" value="KIF11-like"/>
</dbReference>
<comment type="subcellular location">
    <subcellularLocation>
        <location evidence="1">Cytoplasm</location>
        <location evidence="1">Cytoskeleton</location>
    </subcellularLocation>
</comment>
<keyword evidence="4" id="KW-0206">Cytoskeleton</keyword>
<keyword evidence="2" id="KW-0963">Cytoplasm</keyword>
<comment type="caution">
    <text evidence="6">The sequence shown here is derived from an EMBL/GenBank/DDBJ whole genome shotgun (WGS) entry which is preliminary data.</text>
</comment>
<keyword evidence="5" id="KW-0175">Coiled coil</keyword>
<dbReference type="GO" id="GO:0051231">
    <property type="term" value="P:spindle elongation"/>
    <property type="evidence" value="ECO:0007669"/>
    <property type="project" value="TreeGrafter"/>
</dbReference>
<name>A0AAP0NZQ8_9MAGN</name>
<evidence type="ECO:0000313" key="7">
    <source>
        <dbReference type="Proteomes" id="UP001417504"/>
    </source>
</evidence>
<reference evidence="6 7" key="1">
    <citation type="submission" date="2024-01" db="EMBL/GenBank/DDBJ databases">
        <title>Genome assemblies of Stephania.</title>
        <authorList>
            <person name="Yang L."/>
        </authorList>
    </citation>
    <scope>NUCLEOTIDE SEQUENCE [LARGE SCALE GENOMIC DNA]</scope>
    <source>
        <strain evidence="6">QJT</strain>
        <tissue evidence="6">Leaf</tissue>
    </source>
</reference>
<accession>A0AAP0NZQ8</accession>
<feature type="coiled-coil region" evidence="5">
    <location>
        <begin position="117"/>
        <end position="151"/>
    </location>
</feature>
<dbReference type="PANTHER" id="PTHR47970">
    <property type="entry name" value="KINESIN-LIKE PROTEIN KIF11"/>
    <property type="match status" value="1"/>
</dbReference>
<dbReference type="GO" id="GO:0008574">
    <property type="term" value="F:plus-end-directed microtubule motor activity"/>
    <property type="evidence" value="ECO:0007669"/>
    <property type="project" value="TreeGrafter"/>
</dbReference>
<protein>
    <submittedName>
        <fullName evidence="6">Uncharacterized protein</fullName>
    </submittedName>
</protein>
<dbReference type="GO" id="GO:0072686">
    <property type="term" value="C:mitotic spindle"/>
    <property type="evidence" value="ECO:0007669"/>
    <property type="project" value="TreeGrafter"/>
</dbReference>
<evidence type="ECO:0000256" key="2">
    <source>
        <dbReference type="ARBA" id="ARBA00022490"/>
    </source>
</evidence>
<evidence type="ECO:0000256" key="1">
    <source>
        <dbReference type="ARBA" id="ARBA00004245"/>
    </source>
</evidence>
<dbReference type="GO" id="GO:0090307">
    <property type="term" value="P:mitotic spindle assembly"/>
    <property type="evidence" value="ECO:0007669"/>
    <property type="project" value="TreeGrafter"/>
</dbReference>
<evidence type="ECO:0000256" key="4">
    <source>
        <dbReference type="ARBA" id="ARBA00023212"/>
    </source>
</evidence>
<organism evidence="6 7">
    <name type="scientific">Stephania japonica</name>
    <dbReference type="NCBI Taxonomy" id="461633"/>
    <lineage>
        <taxon>Eukaryota</taxon>
        <taxon>Viridiplantae</taxon>
        <taxon>Streptophyta</taxon>
        <taxon>Embryophyta</taxon>
        <taxon>Tracheophyta</taxon>
        <taxon>Spermatophyta</taxon>
        <taxon>Magnoliopsida</taxon>
        <taxon>Ranunculales</taxon>
        <taxon>Menispermaceae</taxon>
        <taxon>Menispermoideae</taxon>
        <taxon>Cissampelideae</taxon>
        <taxon>Stephania</taxon>
    </lineage>
</organism>
<keyword evidence="3" id="KW-0505">Motor protein</keyword>
<dbReference type="Proteomes" id="UP001417504">
    <property type="component" value="Unassembled WGS sequence"/>
</dbReference>
<evidence type="ECO:0000256" key="5">
    <source>
        <dbReference type="SAM" id="Coils"/>
    </source>
</evidence>
<gene>
    <name evidence="6" type="ORF">Sjap_013287</name>
</gene>
<dbReference type="PANTHER" id="PTHR47970:SF9">
    <property type="entry name" value="KINESIN-LIKE PROTEIN KIN-5D"/>
    <property type="match status" value="1"/>
</dbReference>
<evidence type="ECO:0000256" key="3">
    <source>
        <dbReference type="ARBA" id="ARBA00023175"/>
    </source>
</evidence>
<dbReference type="GO" id="GO:0005876">
    <property type="term" value="C:spindle microtubule"/>
    <property type="evidence" value="ECO:0007669"/>
    <property type="project" value="TreeGrafter"/>
</dbReference>
<dbReference type="EMBL" id="JBBNAE010000005">
    <property type="protein sequence ID" value="KAK9123685.1"/>
    <property type="molecule type" value="Genomic_DNA"/>
</dbReference>
<sequence length="215" mass="24465">MFGDDVKESKLPEKVLQCCNGFNVSSPIQSHAWPFLLDSRDLIGIAKIGSELSTAREKNGIYIPQDRYLQEEAQKKAMTKKIECMELDSESKDKQLMELQELSNSQQLYTTELSDKLEKTRGELEETKSSLLDLEEKYEQAQTTIKEKEFLISNLLKSDLEGFLNMDCPKPRTLGSSCVGYCLHSLNYSSSPSFSTDCYGRNSRKSGEFENHVLF</sequence>